<dbReference type="AlphaFoldDB" id="A0A096A7F1"/>
<reference evidence="1 2" key="1">
    <citation type="submission" date="2014-07" db="EMBL/GenBank/DDBJ databases">
        <authorList>
            <person name="McCorrison J."/>
            <person name="Sanka R."/>
            <person name="Torralba M."/>
            <person name="Gillis M."/>
            <person name="Haft D.H."/>
            <person name="Methe B."/>
            <person name="Sutton G."/>
            <person name="Nelson K.E."/>
        </authorList>
    </citation>
    <scope>NUCLEOTIDE SEQUENCE [LARGE SCALE GENOMIC DNA]</scope>
    <source>
        <strain evidence="1 2">DNF00320</strain>
    </source>
</reference>
<comment type="caution">
    <text evidence="1">The sequence shown here is derived from an EMBL/GenBank/DDBJ whole genome shotgun (WGS) entry which is preliminary data.</text>
</comment>
<gene>
    <name evidence="1" type="ORF">HMPREF0647_10670</name>
</gene>
<evidence type="ECO:0000313" key="1">
    <source>
        <dbReference type="EMBL" id="KGF43003.1"/>
    </source>
</evidence>
<protein>
    <submittedName>
        <fullName evidence="1">Uncharacterized protein</fullName>
    </submittedName>
</protein>
<name>A0A096A7F1_9BACT</name>
<dbReference type="OrthoDB" id="1030533at2"/>
<dbReference type="RefSeq" id="WP_036868662.1">
    <property type="nucleotide sequence ID" value="NZ_JRNQ01000104.1"/>
</dbReference>
<evidence type="ECO:0000313" key="2">
    <source>
        <dbReference type="Proteomes" id="UP000029525"/>
    </source>
</evidence>
<sequence length="120" mass="14354">METEQSTIQHILNQLNIAVKGSEEVYYTDKELRQFAHAFESKWTKESSDDEVADAFLEYWWDTDRPVRRCSVCGRLMRDGYCSDMGASYYCSDECLLHDYSDMNEWESQNNDQSYYTEWY</sequence>
<dbReference type="Proteomes" id="UP000029525">
    <property type="component" value="Unassembled WGS sequence"/>
</dbReference>
<organism evidence="1 2">
    <name type="scientific">Prevotella bivia DNF00320</name>
    <dbReference type="NCBI Taxonomy" id="1401068"/>
    <lineage>
        <taxon>Bacteria</taxon>
        <taxon>Pseudomonadati</taxon>
        <taxon>Bacteroidota</taxon>
        <taxon>Bacteroidia</taxon>
        <taxon>Bacteroidales</taxon>
        <taxon>Prevotellaceae</taxon>
        <taxon>Prevotella</taxon>
    </lineage>
</organism>
<proteinExistence type="predicted"/>
<dbReference type="EMBL" id="JRNQ01000104">
    <property type="protein sequence ID" value="KGF43003.1"/>
    <property type="molecule type" value="Genomic_DNA"/>
</dbReference>
<accession>A0A096A7F1</accession>